<proteinExistence type="predicted"/>
<name>A0A4R8W2B4_9MICO</name>
<dbReference type="InterPro" id="IPR016084">
    <property type="entry name" value="Haem_Oase-like_multi-hlx"/>
</dbReference>
<accession>A0A4R8W2B4</accession>
<protein>
    <recommendedName>
        <fullName evidence="3">Thiaminase-2/PQQC domain-containing protein</fullName>
    </recommendedName>
</protein>
<dbReference type="EMBL" id="SOFL01000051">
    <property type="protein sequence ID" value="TFB98037.1"/>
    <property type="molecule type" value="Genomic_DNA"/>
</dbReference>
<dbReference type="Gene3D" id="1.20.910.10">
    <property type="entry name" value="Heme oxygenase-like"/>
    <property type="match status" value="1"/>
</dbReference>
<feature type="domain" description="Thiaminase-2/PQQC" evidence="3">
    <location>
        <begin position="48"/>
        <end position="236"/>
    </location>
</feature>
<dbReference type="InterPro" id="IPR050967">
    <property type="entry name" value="Thiamine_Salvage_TenA"/>
</dbReference>
<feature type="compositionally biased region" description="Basic and acidic residues" evidence="2">
    <location>
        <begin position="1"/>
        <end position="17"/>
    </location>
</feature>
<evidence type="ECO:0000259" key="3">
    <source>
        <dbReference type="Pfam" id="PF03070"/>
    </source>
</evidence>
<gene>
    <name evidence="4" type="ORF">E3O42_15510</name>
</gene>
<evidence type="ECO:0000256" key="1">
    <source>
        <dbReference type="ARBA" id="ARBA00004948"/>
    </source>
</evidence>
<dbReference type="Proteomes" id="UP000297907">
    <property type="component" value="Unassembled WGS sequence"/>
</dbReference>
<dbReference type="CDD" id="cd19365">
    <property type="entry name" value="TenA_C-like"/>
    <property type="match status" value="1"/>
</dbReference>
<dbReference type="SUPFAM" id="SSF48613">
    <property type="entry name" value="Heme oxygenase-like"/>
    <property type="match status" value="1"/>
</dbReference>
<evidence type="ECO:0000313" key="5">
    <source>
        <dbReference type="Proteomes" id="UP000297907"/>
    </source>
</evidence>
<dbReference type="Pfam" id="PF03070">
    <property type="entry name" value="TENA_THI-4"/>
    <property type="match status" value="1"/>
</dbReference>
<dbReference type="PANTHER" id="PTHR43198">
    <property type="entry name" value="BIFUNCTIONAL TH2 PROTEIN"/>
    <property type="match status" value="1"/>
</dbReference>
<dbReference type="InterPro" id="IPR004305">
    <property type="entry name" value="Thiaminase-2/PQQC"/>
</dbReference>
<organism evidence="4 5">
    <name type="scientific">Cryobacterium adonitolivorans</name>
    <dbReference type="NCBI Taxonomy" id="1259189"/>
    <lineage>
        <taxon>Bacteria</taxon>
        <taxon>Bacillati</taxon>
        <taxon>Actinomycetota</taxon>
        <taxon>Actinomycetes</taxon>
        <taxon>Micrococcales</taxon>
        <taxon>Microbacteriaceae</taxon>
        <taxon>Cryobacterium</taxon>
    </lineage>
</organism>
<dbReference type="GO" id="GO:0005829">
    <property type="term" value="C:cytosol"/>
    <property type="evidence" value="ECO:0007669"/>
    <property type="project" value="TreeGrafter"/>
</dbReference>
<feature type="region of interest" description="Disordered" evidence="2">
    <location>
        <begin position="1"/>
        <end position="27"/>
    </location>
</feature>
<comment type="pathway">
    <text evidence="1">Cofactor biosynthesis; thiamine diphosphate biosynthesis.</text>
</comment>
<comment type="caution">
    <text evidence="4">The sequence shown here is derived from an EMBL/GenBank/DDBJ whole genome shotgun (WGS) entry which is preliminary data.</text>
</comment>
<dbReference type="PANTHER" id="PTHR43198:SF2">
    <property type="entry name" value="SI:CH1073-67J19.1-RELATED"/>
    <property type="match status" value="1"/>
</dbReference>
<sequence length="243" mass="26054">MTVHADSRRDPGPDSHPDPQPQPGSTEAFSGLLWADIEATRTAIDALPFITALGDGSLGAGHFVYYLAQDALYLAAYSRVLAEASVLAPNAAERAFWAAGSASCIEVELELHRRWLAGRDTRPTTGPVTRAYVDHLVAVSASGNYAVLLAAILPCYWLYADVGERLHAGYLASLREAAHPYADWLETYADEAFAAATRQAILLTDAAAATATVVDRALMRAVFARSATLELLFFDAPRLHAPG</sequence>
<dbReference type="RefSeq" id="WP_134454809.1">
    <property type="nucleotide sequence ID" value="NZ_SOFL01000051.1"/>
</dbReference>
<evidence type="ECO:0000256" key="2">
    <source>
        <dbReference type="SAM" id="MobiDB-lite"/>
    </source>
</evidence>
<keyword evidence="5" id="KW-1185">Reference proteome</keyword>
<reference evidence="4 5" key="1">
    <citation type="submission" date="2019-03" db="EMBL/GenBank/DDBJ databases">
        <title>Genomics of glacier-inhabiting Cryobacterium strains.</title>
        <authorList>
            <person name="Liu Q."/>
            <person name="Xin Y.-H."/>
        </authorList>
    </citation>
    <scope>NUCLEOTIDE SEQUENCE [LARGE SCALE GENOMIC DNA]</scope>
    <source>
        <strain evidence="4 5">RHLS22-1</strain>
    </source>
</reference>
<evidence type="ECO:0000313" key="4">
    <source>
        <dbReference type="EMBL" id="TFB98037.1"/>
    </source>
</evidence>
<dbReference type="OrthoDB" id="34166at2"/>
<dbReference type="AlphaFoldDB" id="A0A4R8W2B4"/>